<feature type="transmembrane region" description="Helical" evidence="1">
    <location>
        <begin position="21"/>
        <end position="40"/>
    </location>
</feature>
<name>A0A1I3XV37_9PROT</name>
<gene>
    <name evidence="2" type="ORF">SAMN02745775_101682</name>
</gene>
<keyword evidence="1" id="KW-0472">Membrane</keyword>
<evidence type="ECO:0000313" key="3">
    <source>
        <dbReference type="Proteomes" id="UP000199473"/>
    </source>
</evidence>
<protein>
    <submittedName>
        <fullName evidence="2">Uncharacterized protein</fullName>
    </submittedName>
</protein>
<organism evidence="2 3">
    <name type="scientific">Falsiroseomonas stagni DSM 19981</name>
    <dbReference type="NCBI Taxonomy" id="1123062"/>
    <lineage>
        <taxon>Bacteria</taxon>
        <taxon>Pseudomonadati</taxon>
        <taxon>Pseudomonadota</taxon>
        <taxon>Alphaproteobacteria</taxon>
        <taxon>Acetobacterales</taxon>
        <taxon>Roseomonadaceae</taxon>
        <taxon>Falsiroseomonas</taxon>
    </lineage>
</organism>
<evidence type="ECO:0000313" key="2">
    <source>
        <dbReference type="EMBL" id="SFK23390.1"/>
    </source>
</evidence>
<keyword evidence="1" id="KW-1133">Transmembrane helix</keyword>
<dbReference type="EMBL" id="FOSQ01000001">
    <property type="protein sequence ID" value="SFK23390.1"/>
    <property type="molecule type" value="Genomic_DNA"/>
</dbReference>
<dbReference type="RefSeq" id="WP_092955458.1">
    <property type="nucleotide sequence ID" value="NZ_FOSQ01000001.1"/>
</dbReference>
<evidence type="ECO:0000256" key="1">
    <source>
        <dbReference type="SAM" id="Phobius"/>
    </source>
</evidence>
<keyword evidence="1" id="KW-0812">Transmembrane</keyword>
<proteinExistence type="predicted"/>
<accession>A0A1I3XV37</accession>
<reference evidence="2 3" key="1">
    <citation type="submission" date="2016-10" db="EMBL/GenBank/DDBJ databases">
        <authorList>
            <person name="de Groot N.N."/>
        </authorList>
    </citation>
    <scope>NUCLEOTIDE SEQUENCE [LARGE SCALE GENOMIC DNA]</scope>
    <source>
        <strain evidence="2 3">DSM 19981</strain>
    </source>
</reference>
<sequence>MSATAAPPDIPPGLPARDGRHFALAFAAASLAAIGAMALLPAPSAPRPARFVEAPPSPADRAAATLERASAARPMDAEALRRLADQLRTTHRPLQLAIALERLHALTGEPAPLREAMELRTDLGDQAAARAALDRLSAIGATTEAEALRLAALRIEGGDAAGAVSGLMQALARRPTPELALRTVQAAVRLPEPGIALRALGATLFQAAPDLLEALRRVLIGDSRPDLALLLLEGLPLPAQADPATAFALAQAEARAGWGGAALARLLALRATDGLPAGAGALLVDLALREGRLDEAFEVAALLPAEAWPAALPARLAEAARLAQRPELPRRIDPQRLAPRPEMAAQVALARGDRAAARRLAELALGRPPNSTDGARGLALVLRDAGQDQAAWDRLRRELQGARPDPGALRLFAELSMAPARGGPGLALLERHRADGMAAGEAWLRLALAEERGEEAARFLTEGGPAGAGELVEALSLAARRRDAALADASAAALRSRRDWPDGWTPEEARVTAALARPLGTGSLGLALDMLDWASEQEARNRIVLLLAAVPEIGAVAAQLPQLAQHPALRRLRREAEAGQAAAEGTTARLALLAVLSPRDAVPLLARRAEAEPARFGPAQALAVYRADGPAQGEASLRALLPRLARPQQEGTLFLLLGAAPAEARPLLARVADEVLGAGWRPRFEALLARQGRRAELVAALRARAAMPGEDRREIARRLAELGETDIGE</sequence>
<keyword evidence="3" id="KW-1185">Reference proteome</keyword>
<dbReference type="STRING" id="1123062.SAMN02745775_101682"/>
<dbReference type="AlphaFoldDB" id="A0A1I3XV37"/>
<dbReference type="Proteomes" id="UP000199473">
    <property type="component" value="Unassembled WGS sequence"/>
</dbReference>